<sequence>MDETPVSFDLFTNITVDELDVRSVSICTTASKPNDEIALLSDKEDENTSDEGYKTDTSKEKHETDGSDEEFGNNKSDEESENDESDEMKRINLMRVNMRKWRMMAIQIIMMNKEQITLMYGSSKMGGFNCIIIAN</sequence>
<name>A0A2Z6SIW1_9GLOM</name>
<feature type="region of interest" description="Disordered" evidence="1">
    <location>
        <begin position="33"/>
        <end position="89"/>
    </location>
</feature>
<dbReference type="Proteomes" id="UP000247702">
    <property type="component" value="Unassembled WGS sequence"/>
</dbReference>
<evidence type="ECO:0000313" key="3">
    <source>
        <dbReference type="Proteomes" id="UP000247702"/>
    </source>
</evidence>
<organism evidence="2 3">
    <name type="scientific">Rhizophagus clarus</name>
    <dbReference type="NCBI Taxonomy" id="94130"/>
    <lineage>
        <taxon>Eukaryota</taxon>
        <taxon>Fungi</taxon>
        <taxon>Fungi incertae sedis</taxon>
        <taxon>Mucoromycota</taxon>
        <taxon>Glomeromycotina</taxon>
        <taxon>Glomeromycetes</taxon>
        <taxon>Glomerales</taxon>
        <taxon>Glomeraceae</taxon>
        <taxon>Rhizophagus</taxon>
    </lineage>
</organism>
<keyword evidence="3" id="KW-1185">Reference proteome</keyword>
<evidence type="ECO:0000256" key="1">
    <source>
        <dbReference type="SAM" id="MobiDB-lite"/>
    </source>
</evidence>
<comment type="caution">
    <text evidence="2">The sequence shown here is derived from an EMBL/GenBank/DDBJ whole genome shotgun (WGS) entry which is preliminary data.</text>
</comment>
<feature type="compositionally biased region" description="Basic and acidic residues" evidence="1">
    <location>
        <begin position="51"/>
        <end position="65"/>
    </location>
</feature>
<dbReference type="EMBL" id="BEXD01004382">
    <property type="protein sequence ID" value="GBC10412.1"/>
    <property type="molecule type" value="Genomic_DNA"/>
</dbReference>
<gene>
    <name evidence="2" type="ORF">RclHR1_09600007</name>
</gene>
<accession>A0A2Z6SIW1</accession>
<protein>
    <submittedName>
        <fullName evidence="2">Uncharacterized protein</fullName>
    </submittedName>
</protein>
<evidence type="ECO:0000313" key="2">
    <source>
        <dbReference type="EMBL" id="GBC10412.1"/>
    </source>
</evidence>
<reference evidence="2 3" key="1">
    <citation type="submission" date="2017-11" db="EMBL/GenBank/DDBJ databases">
        <title>The genome of Rhizophagus clarus HR1 reveals common genetic basis of auxotrophy among arbuscular mycorrhizal fungi.</title>
        <authorList>
            <person name="Kobayashi Y."/>
        </authorList>
    </citation>
    <scope>NUCLEOTIDE SEQUENCE [LARGE SCALE GENOMIC DNA]</scope>
    <source>
        <strain evidence="2 3">HR1</strain>
    </source>
</reference>
<proteinExistence type="predicted"/>
<dbReference type="AlphaFoldDB" id="A0A2Z6SIW1"/>